<accession>A0A2H0PY94</accession>
<name>A0A2H0PY94_9BACT</name>
<dbReference type="AlphaFoldDB" id="A0A2H0PY94"/>
<proteinExistence type="inferred from homology"/>
<keyword evidence="2 6" id="KW-0689">Ribosomal protein</keyword>
<dbReference type="GO" id="GO:0003735">
    <property type="term" value="F:structural constituent of ribosome"/>
    <property type="evidence" value="ECO:0007669"/>
    <property type="project" value="InterPro"/>
</dbReference>
<comment type="caution">
    <text evidence="6">The sequence shown here is derived from an EMBL/GenBank/DDBJ whole genome shotgun (WGS) entry which is preliminary data.</text>
</comment>
<evidence type="ECO:0000256" key="5">
    <source>
        <dbReference type="SAM" id="MobiDB-lite"/>
    </source>
</evidence>
<evidence type="ECO:0000313" key="6">
    <source>
        <dbReference type="EMBL" id="PIR27032.1"/>
    </source>
</evidence>
<feature type="region of interest" description="Disordered" evidence="5">
    <location>
        <begin position="45"/>
        <end position="67"/>
    </location>
</feature>
<dbReference type="Gene3D" id="1.20.5.1150">
    <property type="entry name" value="Ribosomal protein S8"/>
    <property type="match status" value="1"/>
</dbReference>
<gene>
    <name evidence="6" type="primary">rpsU</name>
    <name evidence="6" type="ORF">COV40_03005</name>
</gene>
<sequence>MIHLIEVKRKGNERFESLLRRFNREIQQSGILTIAKKNRYFEKEPNRGERRISAMRKTERRRIKQGY</sequence>
<dbReference type="InterPro" id="IPR001911">
    <property type="entry name" value="Ribosomal_bS21"/>
</dbReference>
<dbReference type="GO" id="GO:0006412">
    <property type="term" value="P:translation"/>
    <property type="evidence" value="ECO:0007669"/>
    <property type="project" value="InterPro"/>
</dbReference>
<evidence type="ECO:0000256" key="4">
    <source>
        <dbReference type="ARBA" id="ARBA00035135"/>
    </source>
</evidence>
<evidence type="ECO:0000256" key="2">
    <source>
        <dbReference type="ARBA" id="ARBA00022980"/>
    </source>
</evidence>
<keyword evidence="3" id="KW-0687">Ribonucleoprotein</keyword>
<evidence type="ECO:0000256" key="3">
    <source>
        <dbReference type="ARBA" id="ARBA00023274"/>
    </source>
</evidence>
<feature type="compositionally biased region" description="Basic residues" evidence="5">
    <location>
        <begin position="58"/>
        <end position="67"/>
    </location>
</feature>
<dbReference type="NCBIfam" id="TIGR00030">
    <property type="entry name" value="S21p"/>
    <property type="match status" value="1"/>
</dbReference>
<evidence type="ECO:0000313" key="7">
    <source>
        <dbReference type="Proteomes" id="UP000231154"/>
    </source>
</evidence>
<dbReference type="Proteomes" id="UP000231154">
    <property type="component" value="Unassembled WGS sequence"/>
</dbReference>
<dbReference type="Pfam" id="PF01165">
    <property type="entry name" value="Ribosomal_S21"/>
    <property type="match status" value="1"/>
</dbReference>
<reference evidence="6 7" key="1">
    <citation type="submission" date="2017-09" db="EMBL/GenBank/DDBJ databases">
        <title>Depth-based differentiation of microbial function through sediment-hosted aquifers and enrichment of novel symbionts in the deep terrestrial subsurface.</title>
        <authorList>
            <person name="Probst A.J."/>
            <person name="Ladd B."/>
            <person name="Jarett J.K."/>
            <person name="Geller-Mcgrath D.E."/>
            <person name="Sieber C.M."/>
            <person name="Emerson J.B."/>
            <person name="Anantharaman K."/>
            <person name="Thomas B.C."/>
            <person name="Malmstrom R."/>
            <person name="Stieglmeier M."/>
            <person name="Klingl A."/>
            <person name="Woyke T."/>
            <person name="Ryan C.M."/>
            <person name="Banfield J.F."/>
        </authorList>
    </citation>
    <scope>NUCLEOTIDE SEQUENCE [LARGE SCALE GENOMIC DNA]</scope>
    <source>
        <strain evidence="6">CG11_big_fil_rev_8_21_14_0_20_42_15</strain>
    </source>
</reference>
<dbReference type="InterPro" id="IPR038380">
    <property type="entry name" value="Ribosomal_bS21_sf"/>
</dbReference>
<dbReference type="GO" id="GO:0005840">
    <property type="term" value="C:ribosome"/>
    <property type="evidence" value="ECO:0007669"/>
    <property type="project" value="UniProtKB-KW"/>
</dbReference>
<organism evidence="6 7">
    <name type="scientific">Candidatus Berkelbacteria bacterium CG11_big_fil_rev_8_21_14_0_20_42_15</name>
    <dbReference type="NCBI Taxonomy" id="1974517"/>
    <lineage>
        <taxon>Bacteria</taxon>
        <taxon>Candidatus Berkelbacteria</taxon>
    </lineage>
</organism>
<comment type="similarity">
    <text evidence="1">Belongs to the bacterial ribosomal protein bS21 family.</text>
</comment>
<protein>
    <recommendedName>
        <fullName evidence="4">Small ribosomal subunit protein bS21</fullName>
    </recommendedName>
</protein>
<evidence type="ECO:0000256" key="1">
    <source>
        <dbReference type="ARBA" id="ARBA00006640"/>
    </source>
</evidence>
<dbReference type="GO" id="GO:1990904">
    <property type="term" value="C:ribonucleoprotein complex"/>
    <property type="evidence" value="ECO:0007669"/>
    <property type="project" value="UniProtKB-KW"/>
</dbReference>
<dbReference type="EMBL" id="PCXF01000091">
    <property type="protein sequence ID" value="PIR27032.1"/>
    <property type="molecule type" value="Genomic_DNA"/>
</dbReference>